<dbReference type="PANTHER" id="PTHR33119:SF1">
    <property type="entry name" value="FE2OG DIOXYGENASE DOMAIN-CONTAINING PROTEIN"/>
    <property type="match status" value="1"/>
</dbReference>
<dbReference type="OrthoDB" id="3466836at2759"/>
<name>A0A8K0L8L0_9PEZI</name>
<keyword evidence="5" id="KW-1185">Reference proteome</keyword>
<evidence type="ECO:0000313" key="4">
    <source>
        <dbReference type="EMBL" id="KAG8629751.1"/>
    </source>
</evidence>
<dbReference type="InterPro" id="IPR000073">
    <property type="entry name" value="AB_hydrolase_1"/>
</dbReference>
<dbReference type="EMBL" id="JAESVG020000002">
    <property type="protein sequence ID" value="KAG8629751.1"/>
    <property type="molecule type" value="Genomic_DNA"/>
</dbReference>
<dbReference type="InterPro" id="IPR049192">
    <property type="entry name" value="DUF4246_C"/>
</dbReference>
<reference evidence="4" key="1">
    <citation type="submission" date="2021-07" db="EMBL/GenBank/DDBJ databases">
        <title>Elsinoe batatas strain:CRI-CJ2 Genome sequencing and assembly.</title>
        <authorList>
            <person name="Huang L."/>
        </authorList>
    </citation>
    <scope>NUCLEOTIDE SEQUENCE</scope>
    <source>
        <strain evidence="4">CRI-CJ2</strain>
    </source>
</reference>
<feature type="domain" description="DUF4246" evidence="3">
    <location>
        <begin position="96"/>
        <end position="138"/>
    </location>
</feature>
<organism evidence="4 5">
    <name type="scientific">Elsinoe batatas</name>
    <dbReference type="NCBI Taxonomy" id="2601811"/>
    <lineage>
        <taxon>Eukaryota</taxon>
        <taxon>Fungi</taxon>
        <taxon>Dikarya</taxon>
        <taxon>Ascomycota</taxon>
        <taxon>Pezizomycotina</taxon>
        <taxon>Dothideomycetes</taxon>
        <taxon>Dothideomycetidae</taxon>
        <taxon>Myriangiales</taxon>
        <taxon>Elsinoaceae</taxon>
        <taxon>Elsinoe</taxon>
    </lineage>
</organism>
<dbReference type="InterPro" id="IPR029058">
    <property type="entry name" value="AB_hydrolase_fold"/>
</dbReference>
<dbReference type="Pfam" id="PF21666">
    <property type="entry name" value="DUF4246_N"/>
    <property type="match status" value="1"/>
</dbReference>
<feature type="domain" description="DUF4246" evidence="2">
    <location>
        <begin position="147"/>
        <end position="333"/>
    </location>
</feature>
<dbReference type="Proteomes" id="UP000809789">
    <property type="component" value="Unassembled WGS sequence"/>
</dbReference>
<dbReference type="Pfam" id="PF12697">
    <property type="entry name" value="Abhydrolase_6"/>
    <property type="match status" value="1"/>
</dbReference>
<evidence type="ECO:0008006" key="6">
    <source>
        <dbReference type="Google" id="ProtNLM"/>
    </source>
</evidence>
<dbReference type="PANTHER" id="PTHR33119">
    <property type="entry name" value="IFI3P"/>
    <property type="match status" value="1"/>
</dbReference>
<comment type="caution">
    <text evidence="4">The sequence shown here is derived from an EMBL/GenBank/DDBJ whole genome shotgun (WGS) entry which is preliminary data.</text>
</comment>
<gene>
    <name evidence="4" type="ORF">KVT40_001370</name>
</gene>
<dbReference type="Pfam" id="PF14033">
    <property type="entry name" value="DUF4246"/>
    <property type="match status" value="1"/>
</dbReference>
<dbReference type="InterPro" id="IPR025340">
    <property type="entry name" value="DUF4246"/>
</dbReference>
<proteinExistence type="predicted"/>
<dbReference type="SUPFAM" id="SSF53474">
    <property type="entry name" value="alpha/beta-Hydrolases"/>
    <property type="match status" value="1"/>
</dbReference>
<evidence type="ECO:0000259" key="2">
    <source>
        <dbReference type="Pfam" id="PF14033"/>
    </source>
</evidence>
<sequence>MLDGTLARYTSVDNGYDGKFDSYSKYVKQNQLLFEAFPYLHTVKLLNLTKRAFHGRRRLLGLDTSSSLKQQSTLHFTATPHLYGDVRRWVFRPQHRGQPERLTVREVAMTRNMNEITDETGWHLKIFDDQHLQRWRSECDPMINNYAWSWIITELQAKAREHDNSHSVLAFDVGHRVCKSDVIFDDSIVQSLRDYVCKTHGRRLSADDLVTHLLNPWSNPLIYGHTDVLSHCELVDLSDPMSSIARGSPIVSPTFNGTSRPAYDGYSALSQLLPFEVTFGEAPDQRVKIVSYINNGDDVLKSEGYTAMEHIIGNAVQAWNLVLLRRIGQPDRAKNCRSSQVQKTTTLTSWSSVLSLLTSSPSPSRNKIALLTWDRLGQGLATLRDPQDHLASDASHGHGIDATVSDLRALVQHFSAPTGSAKPEPGPRIVLVANSIGVAISRLYAQTYPGTVAGQIHLDSILRDGDMLGYFPDPDAEDFDVRNLAEGVTEKDLRETRGMVHAVFGLQNGSKEGLSRRGLRALLPDGDRPRLVGWRAGMGKRSVEGSQGPYLTVFGHDPVTFAEQMVSQRPDLSSVPQSRYLQPGWEKWNGLLCETSGPRERVNGPRVVEGAGHFIQIDRPDVVAKEILEMVEKVQAL</sequence>
<feature type="domain" description="AB hydrolase-1" evidence="1">
    <location>
        <begin position="365"/>
        <end position="625"/>
    </location>
</feature>
<evidence type="ECO:0000313" key="5">
    <source>
        <dbReference type="Proteomes" id="UP000809789"/>
    </source>
</evidence>
<dbReference type="InterPro" id="IPR049207">
    <property type="entry name" value="DUF4246_N"/>
</dbReference>
<evidence type="ECO:0000259" key="3">
    <source>
        <dbReference type="Pfam" id="PF21666"/>
    </source>
</evidence>
<protein>
    <recommendedName>
        <fullName evidence="6">AB hydrolase-1 domain-containing protein</fullName>
    </recommendedName>
</protein>
<accession>A0A8K0L8L0</accession>
<evidence type="ECO:0000259" key="1">
    <source>
        <dbReference type="Pfam" id="PF12697"/>
    </source>
</evidence>
<dbReference type="AlphaFoldDB" id="A0A8K0L8L0"/>
<dbReference type="Gene3D" id="3.40.50.1820">
    <property type="entry name" value="alpha/beta hydrolase"/>
    <property type="match status" value="1"/>
</dbReference>